<evidence type="ECO:0000313" key="2">
    <source>
        <dbReference type="Proteomes" id="UP001366166"/>
    </source>
</evidence>
<evidence type="ECO:0000313" key="1">
    <source>
        <dbReference type="EMBL" id="BEQ15044.1"/>
    </source>
</evidence>
<dbReference type="KEGG" id="dmp:FAK_21100"/>
<protein>
    <recommendedName>
        <fullName evidence="3">YkgJ family cysteine cluster protein</fullName>
    </recommendedName>
</protein>
<dbReference type="AlphaFoldDB" id="A0AAU9EIH6"/>
<reference evidence="2" key="1">
    <citation type="journal article" date="2023" name="Arch. Microbiol.">
        <title>Desulfoferula mesophilus gen. nov. sp. nov., a mesophilic sulfate-reducing bacterium isolated from a brackish lake sediment.</title>
        <authorList>
            <person name="Watanabe T."/>
            <person name="Yabe T."/>
            <person name="Tsuji J.M."/>
            <person name="Fukui M."/>
        </authorList>
    </citation>
    <scope>NUCLEOTIDE SEQUENCE [LARGE SCALE GENOMIC DNA]</scope>
    <source>
        <strain evidence="2">12FAK</strain>
    </source>
</reference>
<dbReference type="RefSeq" id="WP_338598899.1">
    <property type="nucleotide sequence ID" value="NZ_AP028679.1"/>
</dbReference>
<keyword evidence="2" id="KW-1185">Reference proteome</keyword>
<evidence type="ECO:0008006" key="3">
    <source>
        <dbReference type="Google" id="ProtNLM"/>
    </source>
</evidence>
<organism evidence="1 2">
    <name type="scientific">Desulfoferula mesophila</name>
    <dbReference type="NCBI Taxonomy" id="3058419"/>
    <lineage>
        <taxon>Bacteria</taxon>
        <taxon>Pseudomonadati</taxon>
        <taxon>Thermodesulfobacteriota</taxon>
        <taxon>Desulfarculia</taxon>
        <taxon>Desulfarculales</taxon>
        <taxon>Desulfarculaceae</taxon>
        <taxon>Desulfoferula</taxon>
    </lineage>
</organism>
<dbReference type="Proteomes" id="UP001366166">
    <property type="component" value="Chromosome"/>
</dbReference>
<proteinExistence type="predicted"/>
<gene>
    <name evidence="1" type="ORF">FAK_21100</name>
</gene>
<dbReference type="EMBL" id="AP028679">
    <property type="protein sequence ID" value="BEQ15044.1"/>
    <property type="molecule type" value="Genomic_DNA"/>
</dbReference>
<accession>A0AAU9EIH6</accession>
<name>A0AAU9EIH6_9BACT</name>
<sequence length="142" mass="15583">MGLPAQRPARELALRISQTLELPRRVFARHCPELCPDCARPCCARISRHGILDAADLILMAVLNPDGAPYPSARSEACPFLSPEGCELPWSARPYACLHYVCDALRRAMSPEEAQEVERALARAGELRSELVAAYTQGRGTP</sequence>